<evidence type="ECO:0000313" key="7">
    <source>
        <dbReference type="EMBL" id="PPS96678.1"/>
    </source>
</evidence>
<accession>A0A0S4TB82</accession>
<dbReference type="VEuPathDB" id="CryptoDB:ChTU502y2012_420g0150"/>
<dbReference type="VEuPathDB" id="CryptoDB:Chro.20119"/>
<dbReference type="Pfam" id="PF03297">
    <property type="entry name" value="Ribosomal_S25"/>
    <property type="match status" value="1"/>
</dbReference>
<name>A0A0S4TB82_CRYHO</name>
<reference evidence="6" key="2">
    <citation type="submission" date="2015-08" db="EMBL/GenBank/DDBJ databases">
        <authorList>
            <person name="Babu N.S."/>
            <person name="Beckwith C.J."/>
            <person name="Beseler K.G."/>
            <person name="Brison A."/>
            <person name="Carone J.V."/>
            <person name="Caskin T.P."/>
            <person name="Diamond M."/>
            <person name="Durham M.E."/>
            <person name="Foxe J.M."/>
            <person name="Go M."/>
            <person name="Henderson B.A."/>
            <person name="Jones I.B."/>
            <person name="McGettigan J.A."/>
            <person name="Micheletti S.J."/>
            <person name="Nasrallah M.E."/>
            <person name="Ortiz D."/>
            <person name="Piller C.R."/>
            <person name="Privatt S.R."/>
            <person name="Schneider S.L."/>
            <person name="Sharp S."/>
            <person name="Smith T.C."/>
            <person name="Stanton J.D."/>
            <person name="Ullery H.E."/>
            <person name="Wilson R.J."/>
            <person name="Serrano M.G."/>
            <person name="Buck G."/>
            <person name="Lee V."/>
            <person name="Wang Y."/>
            <person name="Carvalho R."/>
            <person name="Voegtly L."/>
            <person name="Shi R."/>
            <person name="Duckworth R."/>
            <person name="Johnson A."/>
            <person name="Loviza R."/>
            <person name="Walstead R."/>
            <person name="Shah Z."/>
            <person name="Kiflezghi M."/>
            <person name="Wade K."/>
            <person name="Ball S.L."/>
            <person name="Bradley K.W."/>
            <person name="Asai D.J."/>
            <person name="Bowman C.A."/>
            <person name="Russell D.A."/>
            <person name="Pope W.H."/>
            <person name="Jacobs-Sera D."/>
            <person name="Hendrix R.W."/>
            <person name="Hatfull G.F."/>
        </authorList>
    </citation>
    <scope>NUCLEOTIDE SEQUENCE [LARGE SCALE GENOMIC DNA]</scope>
</reference>
<keyword evidence="3 4" id="KW-0687">Ribonucleoprotein</keyword>
<dbReference type="EMBL" id="LN877948">
    <property type="protein sequence ID" value="CUV04463.1"/>
    <property type="molecule type" value="Genomic_DNA"/>
</dbReference>
<dbReference type="PANTHER" id="PTHR12850">
    <property type="entry name" value="40S RIBOSOMAL PROTEIN S25"/>
    <property type="match status" value="1"/>
</dbReference>
<reference evidence="7 8" key="1">
    <citation type="submission" date="2014-11" db="EMBL/GenBank/DDBJ databases">
        <title>Comparative genomic analysis of Cryptosporidium hominis reveals occurrence of genetic recombination in virulent subtypes.</title>
        <authorList>
            <person name="Guo Y."/>
            <person name="Tang K."/>
            <person name="Frace M."/>
            <person name="Li N."/>
            <person name="Roellig D.M."/>
            <person name="Sammons S."/>
            <person name="Knipe K."/>
            <person name="Rowe L."/>
            <person name="Feng Y."/>
            <person name="Xiao L."/>
        </authorList>
    </citation>
    <scope>NUCLEOTIDE SEQUENCE [LARGE SCALE GENOMIC DNA]</scope>
    <source>
        <strain evidence="7">30976</strain>
    </source>
</reference>
<dbReference type="Proteomes" id="UP001429100">
    <property type="component" value="Unassembled WGS sequence"/>
</dbReference>
<protein>
    <recommendedName>
        <fullName evidence="4">40S ribosomal protein S25</fullName>
    </recommendedName>
</protein>
<dbReference type="OrthoDB" id="10263513at2759"/>
<dbReference type="AlphaFoldDB" id="A0A0S4TB82"/>
<feature type="compositionally biased region" description="Basic and acidic residues" evidence="5">
    <location>
        <begin position="1"/>
        <end position="11"/>
    </location>
</feature>
<sequence length="106" mass="11597">MPPKGEKKTKEQIAAAAAAGGRAKRKKWSKGKQKDKANHSVLFDKKTADRFHSDVLKSRLLTPAVVVNQLKVNASAARAMLRDCESKGIIKPVGEQTHGQMIYTKA</sequence>
<evidence type="ECO:0000313" key="8">
    <source>
        <dbReference type="Proteomes" id="UP001429100"/>
    </source>
</evidence>
<dbReference type="VEuPathDB" id="CryptoDB:CHUDEA2_1070"/>
<evidence type="ECO:0000256" key="1">
    <source>
        <dbReference type="ARBA" id="ARBA00009106"/>
    </source>
</evidence>
<evidence type="ECO:0000256" key="2">
    <source>
        <dbReference type="ARBA" id="ARBA00022980"/>
    </source>
</evidence>
<dbReference type="VEuPathDB" id="CryptoDB:GY17_00003469"/>
<dbReference type="InterPro" id="IPR004977">
    <property type="entry name" value="Ribosomal_eS25"/>
</dbReference>
<dbReference type="GO" id="GO:1990904">
    <property type="term" value="C:ribonucleoprotein complex"/>
    <property type="evidence" value="ECO:0007669"/>
    <property type="project" value="UniProtKB-KW"/>
</dbReference>
<feature type="region of interest" description="Disordered" evidence="5">
    <location>
        <begin position="1"/>
        <end position="39"/>
    </location>
</feature>
<evidence type="ECO:0000313" key="6">
    <source>
        <dbReference type="EMBL" id="CUV04463.1"/>
    </source>
</evidence>
<feature type="compositionally biased region" description="Basic residues" evidence="5">
    <location>
        <begin position="22"/>
        <end position="31"/>
    </location>
</feature>
<dbReference type="Gene3D" id="3.30.63.20">
    <property type="match status" value="1"/>
</dbReference>
<dbReference type="EMBL" id="JTAI01000037">
    <property type="protein sequence ID" value="PPS96678.1"/>
    <property type="molecule type" value="Genomic_DNA"/>
</dbReference>
<gene>
    <name evidence="6" type="ORF">CHUDEA2_1070</name>
    <name evidence="7" type="ORF">GY17_00003469</name>
</gene>
<keyword evidence="8" id="KW-1185">Reference proteome</keyword>
<evidence type="ECO:0000256" key="3">
    <source>
        <dbReference type="ARBA" id="ARBA00023274"/>
    </source>
</evidence>
<comment type="similarity">
    <text evidence="1 4">Belongs to the eukaryotic ribosomal protein eS25 family.</text>
</comment>
<proteinExistence type="inferred from homology"/>
<dbReference type="Proteomes" id="UP000199752">
    <property type="component" value="Chromosome 2"/>
</dbReference>
<reference evidence="7 8" key="3">
    <citation type="submission" date="2017-10" db="EMBL/GenBank/DDBJ databases">
        <title>Consistent, comparative and evidence-based genome annotation and re-annotation for the closely-related species, Cryptosporidium parvum, C. hominis and C. tyzzeri.</title>
        <authorList>
            <person name="Baptista R.P."/>
            <person name="Li Y."/>
            <person name="Sateriale A."/>
            <person name="Striepen B."/>
            <person name="Kissinger J.C."/>
        </authorList>
    </citation>
    <scope>NUCLEOTIDE SEQUENCE [LARGE SCALE GENOMIC DNA]</scope>
    <source>
        <strain evidence="7">30976</strain>
    </source>
</reference>
<organism evidence="6">
    <name type="scientific">Cryptosporidium hominis</name>
    <dbReference type="NCBI Taxonomy" id="237895"/>
    <lineage>
        <taxon>Eukaryota</taxon>
        <taxon>Sar</taxon>
        <taxon>Alveolata</taxon>
        <taxon>Apicomplexa</taxon>
        <taxon>Conoidasida</taxon>
        <taxon>Coccidia</taxon>
        <taxon>Eucoccidiorida</taxon>
        <taxon>Eimeriorina</taxon>
        <taxon>Cryptosporidiidae</taxon>
        <taxon>Cryptosporidium</taxon>
    </lineage>
</organism>
<feature type="compositionally biased region" description="Low complexity" evidence="5">
    <location>
        <begin position="12"/>
        <end position="21"/>
    </location>
</feature>
<dbReference type="GO" id="GO:0005840">
    <property type="term" value="C:ribosome"/>
    <property type="evidence" value="ECO:0007669"/>
    <property type="project" value="UniProtKB-KW"/>
</dbReference>
<keyword evidence="2 4" id="KW-0689">Ribosomal protein</keyword>
<evidence type="ECO:0000256" key="5">
    <source>
        <dbReference type="SAM" id="MobiDB-lite"/>
    </source>
</evidence>
<evidence type="ECO:0000256" key="4">
    <source>
        <dbReference type="RuleBase" id="RU366057"/>
    </source>
</evidence>